<dbReference type="HOGENOM" id="CLU_196480_0_0_2"/>
<keyword evidence="9" id="KW-1185">Reference proteome</keyword>
<dbReference type="AlphaFoldDB" id="D7DAU3"/>
<dbReference type="SUPFAM" id="SSF144210">
    <property type="entry name" value="Nop10-like SnoRNP"/>
    <property type="match status" value="1"/>
</dbReference>
<dbReference type="InterPro" id="IPR036756">
    <property type="entry name" value="H/ACA_rnp_Nop10_sf"/>
</dbReference>
<keyword evidence="6 7" id="KW-0687">Ribonucleoprotein</keyword>
<sequence length="62" mass="7282">MRKCIRCGRYTLNHDRCPYCGGELIVPHPPRFSPEDKYVAYRLEMKIKTGILDLNKIPVYDP</sequence>
<evidence type="ECO:0000256" key="1">
    <source>
        <dbReference type="ARBA" id="ARBA00002325"/>
    </source>
</evidence>
<keyword evidence="4 7" id="KW-0690">Ribosome biogenesis</keyword>
<dbReference type="KEGG" id="shc:Shell_0147"/>
<evidence type="ECO:0000256" key="3">
    <source>
        <dbReference type="ARBA" id="ARBA00018821"/>
    </source>
</evidence>
<dbReference type="HAMAP" id="MF_00803">
    <property type="entry name" value="Nop10"/>
    <property type="match status" value="1"/>
</dbReference>
<evidence type="ECO:0000256" key="5">
    <source>
        <dbReference type="ARBA" id="ARBA00022552"/>
    </source>
</evidence>
<dbReference type="GO" id="GO:0001522">
    <property type="term" value="P:pseudouridine synthesis"/>
    <property type="evidence" value="ECO:0007669"/>
    <property type="project" value="InterPro"/>
</dbReference>
<keyword evidence="5 7" id="KW-0698">rRNA processing</keyword>
<gene>
    <name evidence="7" type="primary">nop10</name>
    <name evidence="8" type="ordered locus">Shell_0147</name>
</gene>
<protein>
    <recommendedName>
        <fullName evidence="3 7">Ribosome biogenesis protein Nop10</fullName>
    </recommendedName>
</protein>
<dbReference type="STRING" id="591019.Shell_0147"/>
<reference evidence="9" key="1">
    <citation type="submission" date="2010-05" db="EMBL/GenBank/DDBJ databases">
        <title>Complete sequence of Staphylothermus hellenicus DSM 12710.</title>
        <authorList>
            <consortium name="US DOE Joint Genome Institute"/>
            <person name="Lucas S."/>
            <person name="Copeland A."/>
            <person name="Lapidus A."/>
            <person name="Cheng J.-F."/>
            <person name="Bruce D."/>
            <person name="Goodwin L."/>
            <person name="Pitluck S."/>
            <person name="Davenport K."/>
            <person name="Detter J.C."/>
            <person name="Han C."/>
            <person name="Tapia R."/>
            <person name="Larimer F."/>
            <person name="Land M."/>
            <person name="Hauser L."/>
            <person name="Kyrpides N."/>
            <person name="Mikhailova N."/>
            <person name="Anderson I.J."/>
            <person name="Woyke T."/>
        </authorList>
    </citation>
    <scope>NUCLEOTIDE SEQUENCE [LARGE SCALE GENOMIC DNA]</scope>
    <source>
        <strain evidence="9">DSM 12710 / JCM 10830 / BK20S6-10-b1 / P8</strain>
    </source>
</reference>
<dbReference type="InterPro" id="IPR007264">
    <property type="entry name" value="H/ACA_rnp_Nop10"/>
</dbReference>
<name>D7DAU3_STAHD</name>
<evidence type="ECO:0000313" key="8">
    <source>
        <dbReference type="EMBL" id="ADI31290.1"/>
    </source>
</evidence>
<dbReference type="eggNOG" id="arCOG00906">
    <property type="taxonomic scope" value="Archaea"/>
</dbReference>
<accession>D7DAU3</accession>
<dbReference type="Gene3D" id="2.20.28.40">
    <property type="entry name" value="H/ACA ribonucleoprotein complex, subunit Nop10"/>
    <property type="match status" value="1"/>
</dbReference>
<evidence type="ECO:0000256" key="6">
    <source>
        <dbReference type="ARBA" id="ARBA00023274"/>
    </source>
</evidence>
<dbReference type="NCBIfam" id="NF009623">
    <property type="entry name" value="PRK13130.1"/>
    <property type="match status" value="1"/>
</dbReference>
<comment type="similarity">
    <text evidence="2 7">Belongs to the NOP10 family.</text>
</comment>
<evidence type="ECO:0000256" key="7">
    <source>
        <dbReference type="HAMAP-Rule" id="MF_00803"/>
    </source>
</evidence>
<dbReference type="InterPro" id="IPR023532">
    <property type="entry name" value="Nop10_arc-typ"/>
</dbReference>
<dbReference type="Pfam" id="PF04135">
    <property type="entry name" value="Nop10p"/>
    <property type="match status" value="1"/>
</dbReference>
<evidence type="ECO:0000256" key="4">
    <source>
        <dbReference type="ARBA" id="ARBA00022517"/>
    </source>
</evidence>
<dbReference type="GO" id="GO:0006364">
    <property type="term" value="P:rRNA processing"/>
    <property type="evidence" value="ECO:0007669"/>
    <property type="project" value="UniProtKB-UniRule"/>
</dbReference>
<proteinExistence type="inferred from homology"/>
<dbReference type="GO" id="GO:1990904">
    <property type="term" value="C:ribonucleoprotein complex"/>
    <property type="evidence" value="ECO:0007669"/>
    <property type="project" value="UniProtKB-KW"/>
</dbReference>
<organism evidence="8 9">
    <name type="scientific">Staphylothermus hellenicus (strain DSM 12710 / JCM 10830 / BK20S6-10-b1 / P8)</name>
    <dbReference type="NCBI Taxonomy" id="591019"/>
    <lineage>
        <taxon>Archaea</taxon>
        <taxon>Thermoproteota</taxon>
        <taxon>Thermoprotei</taxon>
        <taxon>Desulfurococcales</taxon>
        <taxon>Desulfurococcaceae</taxon>
        <taxon>Staphylothermus</taxon>
    </lineage>
</organism>
<evidence type="ECO:0000313" key="9">
    <source>
        <dbReference type="Proteomes" id="UP000002573"/>
    </source>
</evidence>
<evidence type="ECO:0000256" key="2">
    <source>
        <dbReference type="ARBA" id="ARBA00009462"/>
    </source>
</evidence>
<reference evidence="8 9" key="2">
    <citation type="journal article" date="2011" name="Stand. Genomic Sci.">
        <title>Complete genome sequence of Staphylothermus hellenicus P8.</title>
        <authorList>
            <person name="Anderson I."/>
            <person name="Wirth R."/>
            <person name="Lucas S."/>
            <person name="Copeland A."/>
            <person name="Lapidus A."/>
            <person name="Cheng J.F."/>
            <person name="Goodwin L."/>
            <person name="Pitluck S."/>
            <person name="Davenport K."/>
            <person name="Detter J.C."/>
            <person name="Han C."/>
            <person name="Tapia R."/>
            <person name="Land M."/>
            <person name="Hauser L."/>
            <person name="Pati A."/>
            <person name="Mikhailova N."/>
            <person name="Woyke T."/>
            <person name="Klenk H.P."/>
            <person name="Kyrpides N."/>
            <person name="Ivanova N."/>
        </authorList>
    </citation>
    <scope>NUCLEOTIDE SEQUENCE [LARGE SCALE GENOMIC DNA]</scope>
    <source>
        <strain evidence="9">DSM 12710 / JCM 10830 / BK20S6-10-b1 / P8</strain>
    </source>
</reference>
<comment type="function">
    <text evidence="1 7">Involved in ribosome biogenesis; more specifically in 18S rRNA pseudouridylation and in cleavage of pre-rRNA.</text>
</comment>
<dbReference type="EMBL" id="CP002051">
    <property type="protein sequence ID" value="ADI31290.1"/>
    <property type="molecule type" value="Genomic_DNA"/>
</dbReference>
<dbReference type="Proteomes" id="UP000002573">
    <property type="component" value="Chromosome"/>
</dbReference>
<dbReference type="GO" id="GO:0030515">
    <property type="term" value="F:snoRNA binding"/>
    <property type="evidence" value="ECO:0007669"/>
    <property type="project" value="InterPro"/>
</dbReference>